<proteinExistence type="predicted"/>
<evidence type="ECO:0000313" key="3">
    <source>
        <dbReference type="Proteomes" id="UP000190057"/>
    </source>
</evidence>
<feature type="domain" description="N-acetyltransferase" evidence="1">
    <location>
        <begin position="4"/>
        <end position="160"/>
    </location>
</feature>
<reference evidence="2 3" key="1">
    <citation type="submission" date="2017-09" db="EMBL/GenBank/DDBJ databases">
        <title>Complete circularized genomes of four mosquito-derived Elizabethkingia anophelis isolates.</title>
        <authorList>
            <person name="Nicholson A.C."/>
            <person name="Xu J."/>
        </authorList>
    </citation>
    <scope>NUCLEOTIDE SEQUENCE [LARGE SCALE GENOMIC DNA]</scope>
    <source>
        <strain evidence="2 3">R26</strain>
    </source>
</reference>
<protein>
    <submittedName>
        <fullName evidence="2">N-acetyltransferase</fullName>
    </submittedName>
</protein>
<dbReference type="PANTHER" id="PTHR43792:SF1">
    <property type="entry name" value="N-ACETYLTRANSFERASE DOMAIN-CONTAINING PROTEIN"/>
    <property type="match status" value="1"/>
</dbReference>
<dbReference type="PANTHER" id="PTHR43792">
    <property type="entry name" value="GNAT FAMILY, PUTATIVE (AFU_ORTHOLOGUE AFUA_3G00765)-RELATED-RELATED"/>
    <property type="match status" value="1"/>
</dbReference>
<gene>
    <name evidence="2" type="ORF">BAZ09_001985</name>
</gene>
<name>A0ABN5BNB0_9FLAO</name>
<accession>A0ABN5BNB0</accession>
<dbReference type="EMBL" id="CP023401">
    <property type="protein sequence ID" value="ATC35038.1"/>
    <property type="molecule type" value="Genomic_DNA"/>
</dbReference>
<sequence length="187" mass="21547">MALITMHKYNQDDFDVFRSLTDDDDVMKYVSGEGLSEEKAKAKFASILHVNSTQNSLGYFKIYNDQNIFIGDCKLEKYRHDNTLLEIGYILKKEFWGKGYGSLICKELLALAEKTKPGMNIIGNIDPENIASKRLLEKFGFSSYTTTTIDGMITESLMLTNKSGRNTEFEHAVSHFYHYFTHFYQNE</sequence>
<dbReference type="InterPro" id="IPR000182">
    <property type="entry name" value="GNAT_dom"/>
</dbReference>
<evidence type="ECO:0000313" key="2">
    <source>
        <dbReference type="EMBL" id="ATC35038.1"/>
    </source>
</evidence>
<dbReference type="InterPro" id="IPR016181">
    <property type="entry name" value="Acyl_CoA_acyltransferase"/>
</dbReference>
<dbReference type="InterPro" id="IPR051531">
    <property type="entry name" value="N-acetyltransferase"/>
</dbReference>
<dbReference type="Pfam" id="PF13302">
    <property type="entry name" value="Acetyltransf_3"/>
    <property type="match status" value="1"/>
</dbReference>
<evidence type="ECO:0000259" key="1">
    <source>
        <dbReference type="PROSITE" id="PS51186"/>
    </source>
</evidence>
<keyword evidence="3" id="KW-1185">Reference proteome</keyword>
<dbReference type="Proteomes" id="UP000190057">
    <property type="component" value="Chromosome"/>
</dbReference>
<organism evidence="2 3">
    <name type="scientific">Elizabethkingia anophelis R26</name>
    <dbReference type="NCBI Taxonomy" id="1246994"/>
    <lineage>
        <taxon>Bacteria</taxon>
        <taxon>Pseudomonadati</taxon>
        <taxon>Bacteroidota</taxon>
        <taxon>Flavobacteriia</taxon>
        <taxon>Flavobacteriales</taxon>
        <taxon>Weeksellaceae</taxon>
        <taxon>Elizabethkingia</taxon>
    </lineage>
</organism>
<dbReference type="PROSITE" id="PS51186">
    <property type="entry name" value="GNAT"/>
    <property type="match status" value="1"/>
</dbReference>
<dbReference type="RefSeq" id="WP_009088718.1">
    <property type="nucleotide sequence ID" value="NZ_ANIW01000050.1"/>
</dbReference>
<dbReference type="SUPFAM" id="SSF55729">
    <property type="entry name" value="Acyl-CoA N-acyltransferases (Nat)"/>
    <property type="match status" value="1"/>
</dbReference>
<dbReference type="Gene3D" id="3.40.630.30">
    <property type="match status" value="1"/>
</dbReference>
<dbReference type="GeneID" id="56683229"/>